<dbReference type="Pfam" id="PF07883">
    <property type="entry name" value="Cupin_2"/>
    <property type="match status" value="1"/>
</dbReference>
<evidence type="ECO:0000313" key="2">
    <source>
        <dbReference type="EMBL" id="RTQ48857.1"/>
    </source>
</evidence>
<reference evidence="2 3" key="1">
    <citation type="submission" date="2018-12" db="EMBL/GenBank/DDBJ databases">
        <title>Hymenobacter gummosus sp. nov., isolated from a spring.</title>
        <authorList>
            <person name="Nie L."/>
        </authorList>
    </citation>
    <scope>NUCLEOTIDE SEQUENCE [LARGE SCALE GENOMIC DNA]</scope>
    <source>
        <strain evidence="2 3">KCTC 52166</strain>
    </source>
</reference>
<dbReference type="PANTHER" id="PTHR36440:SF1">
    <property type="entry name" value="PUTATIVE (AFU_ORTHOLOGUE AFUA_8G07350)-RELATED"/>
    <property type="match status" value="1"/>
</dbReference>
<dbReference type="EMBL" id="RXOF01000008">
    <property type="protein sequence ID" value="RTQ48857.1"/>
    <property type="molecule type" value="Genomic_DNA"/>
</dbReference>
<gene>
    <name evidence="2" type="ORF">EJV47_14770</name>
</gene>
<accession>A0A431U1A8</accession>
<keyword evidence="3" id="KW-1185">Reference proteome</keyword>
<evidence type="ECO:0000313" key="3">
    <source>
        <dbReference type="Proteomes" id="UP000282184"/>
    </source>
</evidence>
<dbReference type="InterPro" id="IPR053146">
    <property type="entry name" value="QDO-like"/>
</dbReference>
<name>A0A431U1A8_9BACT</name>
<dbReference type="OrthoDB" id="72027at2"/>
<dbReference type="AlphaFoldDB" id="A0A431U1A8"/>
<dbReference type="PANTHER" id="PTHR36440">
    <property type="entry name" value="PUTATIVE (AFU_ORTHOLOGUE AFUA_8G07350)-RELATED"/>
    <property type="match status" value="1"/>
</dbReference>
<dbReference type="InterPro" id="IPR011051">
    <property type="entry name" value="RmlC_Cupin_sf"/>
</dbReference>
<sequence>MFGENPGRFGGCAVALAVHSHHHVNQPASGRRYLCAARPWRLLRCAGARPARVGLYGFQFTQRLSTRLLSASSLPMAYQGQSVENPITGQSLYFLSTARQTNGRELVLEASYRGRGPEPRPHYHPQQEELFEVLQGELQVRLDGQLRTLRRGERLRIAPGQVHAMWNGQDERTIVRWTTRPALRTEELLETTFTLAQAGLVTPEGAPGLLQSSLLLSEFGREYRLANPPRLLQRVVFGLLRPLARLIGLRASYGAATSPRPAVR</sequence>
<proteinExistence type="predicted"/>
<dbReference type="InterPro" id="IPR014710">
    <property type="entry name" value="RmlC-like_jellyroll"/>
</dbReference>
<dbReference type="InterPro" id="IPR013096">
    <property type="entry name" value="Cupin_2"/>
</dbReference>
<dbReference type="Proteomes" id="UP000282184">
    <property type="component" value="Unassembled WGS sequence"/>
</dbReference>
<dbReference type="SUPFAM" id="SSF51182">
    <property type="entry name" value="RmlC-like cupins"/>
    <property type="match status" value="1"/>
</dbReference>
<comment type="caution">
    <text evidence="2">The sequence shown here is derived from an EMBL/GenBank/DDBJ whole genome shotgun (WGS) entry which is preliminary data.</text>
</comment>
<protein>
    <submittedName>
        <fullName evidence="2">Cupin domain-containing protein</fullName>
    </submittedName>
</protein>
<evidence type="ECO:0000259" key="1">
    <source>
        <dbReference type="Pfam" id="PF07883"/>
    </source>
</evidence>
<feature type="domain" description="Cupin type-2" evidence="1">
    <location>
        <begin position="118"/>
        <end position="174"/>
    </location>
</feature>
<organism evidence="2 3">
    <name type="scientific">Hymenobacter gummosus</name>
    <dbReference type="NCBI Taxonomy" id="1776032"/>
    <lineage>
        <taxon>Bacteria</taxon>
        <taxon>Pseudomonadati</taxon>
        <taxon>Bacteroidota</taxon>
        <taxon>Cytophagia</taxon>
        <taxon>Cytophagales</taxon>
        <taxon>Hymenobacteraceae</taxon>
        <taxon>Hymenobacter</taxon>
    </lineage>
</organism>
<dbReference type="Gene3D" id="2.60.120.10">
    <property type="entry name" value="Jelly Rolls"/>
    <property type="match status" value="1"/>
</dbReference>